<dbReference type="SUPFAM" id="SSF82861">
    <property type="entry name" value="Mechanosensitive channel protein MscS (YggB), transmembrane region"/>
    <property type="match status" value="1"/>
</dbReference>
<dbReference type="InterPro" id="IPR011014">
    <property type="entry name" value="MscS_channel_TM-2"/>
</dbReference>
<dbReference type="PANTHER" id="PTHR30221:SF1">
    <property type="entry name" value="SMALL-CONDUCTANCE MECHANOSENSITIVE CHANNEL"/>
    <property type="match status" value="1"/>
</dbReference>
<feature type="domain" description="Mechanosensitive ion channel MscS" evidence="8">
    <location>
        <begin position="128"/>
        <end position="194"/>
    </location>
</feature>
<feature type="transmembrane region" description="Helical" evidence="7">
    <location>
        <begin position="106"/>
        <end position="126"/>
    </location>
</feature>
<dbReference type="InterPro" id="IPR045275">
    <property type="entry name" value="MscS_archaea/bacteria_type"/>
</dbReference>
<dbReference type="InterPro" id="IPR023408">
    <property type="entry name" value="MscS_beta-dom_sf"/>
</dbReference>
<feature type="transmembrane region" description="Helical" evidence="7">
    <location>
        <begin position="80"/>
        <end position="100"/>
    </location>
</feature>
<dbReference type="PROSITE" id="PS01246">
    <property type="entry name" value="UPF0003"/>
    <property type="match status" value="1"/>
</dbReference>
<evidence type="ECO:0000259" key="8">
    <source>
        <dbReference type="Pfam" id="PF00924"/>
    </source>
</evidence>
<dbReference type="Pfam" id="PF21082">
    <property type="entry name" value="MS_channel_3rd"/>
    <property type="match status" value="1"/>
</dbReference>
<dbReference type="InterPro" id="IPR011066">
    <property type="entry name" value="MscS_channel_C_sf"/>
</dbReference>
<dbReference type="EMBL" id="JAPZDC010000001">
    <property type="protein sequence ID" value="MDN5062973.1"/>
    <property type="molecule type" value="Genomic_DNA"/>
</dbReference>
<evidence type="ECO:0000313" key="12">
    <source>
        <dbReference type="Proteomes" id="UP001171529"/>
    </source>
</evidence>
<dbReference type="InterPro" id="IPR006686">
    <property type="entry name" value="MscS_channel_CS"/>
</dbReference>
<protein>
    <submittedName>
        <fullName evidence="11">Mechanosensitive ion channel</fullName>
    </submittedName>
</protein>
<comment type="subcellular location">
    <subcellularLocation>
        <location evidence="1">Cell membrane</location>
        <topology evidence="1">Multi-pass membrane protein</topology>
    </subcellularLocation>
</comment>
<evidence type="ECO:0000256" key="7">
    <source>
        <dbReference type="SAM" id="Phobius"/>
    </source>
</evidence>
<evidence type="ECO:0000259" key="9">
    <source>
        <dbReference type="Pfam" id="PF21082"/>
    </source>
</evidence>
<name>A0AAW7PNJ6_9BACT</name>
<evidence type="ECO:0000256" key="2">
    <source>
        <dbReference type="ARBA" id="ARBA00008017"/>
    </source>
</evidence>
<proteinExistence type="inferred from homology"/>
<dbReference type="AlphaFoldDB" id="A0AAW7PNJ6"/>
<evidence type="ECO:0000256" key="1">
    <source>
        <dbReference type="ARBA" id="ARBA00004651"/>
    </source>
</evidence>
<feature type="transmembrane region" description="Helical" evidence="7">
    <location>
        <begin position="38"/>
        <end position="59"/>
    </location>
</feature>
<gene>
    <name evidence="11" type="ORF">O8C91_02085</name>
</gene>
<dbReference type="InterPro" id="IPR049278">
    <property type="entry name" value="MS_channel_C"/>
</dbReference>
<dbReference type="Pfam" id="PF21088">
    <property type="entry name" value="MS_channel_1st"/>
    <property type="match status" value="1"/>
</dbReference>
<dbReference type="Pfam" id="PF00924">
    <property type="entry name" value="MS_channel_2nd"/>
    <property type="match status" value="1"/>
</dbReference>
<evidence type="ECO:0000256" key="6">
    <source>
        <dbReference type="ARBA" id="ARBA00023136"/>
    </source>
</evidence>
<reference evidence="11" key="2">
    <citation type="journal article" date="2023" name="Microorganisms">
        <title>Genomic Characterization of Arcobacter butzleri Strains Isolated from Various Sources in Lithuania.</title>
        <authorList>
            <person name="Uljanovas D."/>
            <person name="Golz G."/>
            <person name="Fleischmann S."/>
            <person name="Kudirkiene E."/>
            <person name="Kasetiene N."/>
            <person name="Grineviciene A."/>
            <person name="Tamuleviciene E."/>
            <person name="Aksomaitiene J."/>
            <person name="Alter T."/>
            <person name="Malakauskas M."/>
        </authorList>
    </citation>
    <scope>NUCLEOTIDE SEQUENCE</scope>
    <source>
        <strain evidence="11">RCM39</strain>
    </source>
</reference>
<evidence type="ECO:0000256" key="5">
    <source>
        <dbReference type="ARBA" id="ARBA00022989"/>
    </source>
</evidence>
<keyword evidence="6 7" id="KW-0472">Membrane</keyword>
<dbReference type="InterPro" id="IPR006685">
    <property type="entry name" value="MscS_channel_2nd"/>
</dbReference>
<dbReference type="Proteomes" id="UP001171529">
    <property type="component" value="Unassembled WGS sequence"/>
</dbReference>
<organism evidence="11 12">
    <name type="scientific">Aliarcobacter butzleri</name>
    <dbReference type="NCBI Taxonomy" id="28197"/>
    <lineage>
        <taxon>Bacteria</taxon>
        <taxon>Pseudomonadati</taxon>
        <taxon>Campylobacterota</taxon>
        <taxon>Epsilonproteobacteria</taxon>
        <taxon>Campylobacterales</taxon>
        <taxon>Arcobacteraceae</taxon>
        <taxon>Aliarcobacter</taxon>
    </lineage>
</organism>
<dbReference type="SUPFAM" id="SSF50182">
    <property type="entry name" value="Sm-like ribonucleoproteins"/>
    <property type="match status" value="1"/>
</dbReference>
<dbReference type="Gene3D" id="2.30.30.60">
    <property type="match status" value="1"/>
</dbReference>
<evidence type="ECO:0000256" key="3">
    <source>
        <dbReference type="ARBA" id="ARBA00022475"/>
    </source>
</evidence>
<keyword evidence="4 7" id="KW-0812">Transmembrane</keyword>
<evidence type="ECO:0000313" key="11">
    <source>
        <dbReference type="EMBL" id="MDN5062973.1"/>
    </source>
</evidence>
<comment type="caution">
    <text evidence="11">The sequence shown here is derived from an EMBL/GenBank/DDBJ whole genome shotgun (WGS) entry which is preliminary data.</text>
</comment>
<dbReference type="PANTHER" id="PTHR30221">
    <property type="entry name" value="SMALL-CONDUCTANCE MECHANOSENSITIVE CHANNEL"/>
    <property type="match status" value="1"/>
</dbReference>
<dbReference type="GO" id="GO:0008381">
    <property type="term" value="F:mechanosensitive monoatomic ion channel activity"/>
    <property type="evidence" value="ECO:0007669"/>
    <property type="project" value="InterPro"/>
</dbReference>
<dbReference type="GO" id="GO:0005886">
    <property type="term" value="C:plasma membrane"/>
    <property type="evidence" value="ECO:0007669"/>
    <property type="project" value="UniProtKB-SubCell"/>
</dbReference>
<sequence>MEIEKEISKTIEKSIEKNVDVITRDLKSYIPNNIVEVIASHVFSFIVALLIFFIGKWIVNKIVAILGKVLRKINGIDETLVKFLENIVYYALLTVVIIAALNKLGIATTSFLAILGAAGLAIGLALKDSLGNFASGVMIVIFKPFKVGDSVVAGGVTGTVTEVTIFNTVFLTADNQKIIVPNSSITGGSITNVNANDTRRVDIIVGISYEDNIKHAKEVLANIINENSKVLKDKAVGINVTELADSSVNLTINVWVKSSDFASTKAELLESIKTTFDEVGITIPYPKQEVYQYNKN</sequence>
<keyword evidence="3" id="KW-1003">Cell membrane</keyword>
<dbReference type="Gene3D" id="1.10.287.1260">
    <property type="match status" value="1"/>
</dbReference>
<feature type="domain" description="Mechanosensitive ion channel MscS C-terminal" evidence="9">
    <location>
        <begin position="201"/>
        <end position="283"/>
    </location>
</feature>
<dbReference type="InterPro" id="IPR049142">
    <property type="entry name" value="MS_channel_1st"/>
</dbReference>
<keyword evidence="5 7" id="KW-1133">Transmembrane helix</keyword>
<evidence type="ECO:0000259" key="10">
    <source>
        <dbReference type="Pfam" id="PF21088"/>
    </source>
</evidence>
<dbReference type="SUPFAM" id="SSF82689">
    <property type="entry name" value="Mechanosensitive channel protein MscS (YggB), C-terminal domain"/>
    <property type="match status" value="1"/>
</dbReference>
<accession>A0AAW7PNJ6</accession>
<dbReference type="Gene3D" id="3.30.70.100">
    <property type="match status" value="1"/>
</dbReference>
<feature type="domain" description="Mechanosensitive ion channel transmembrane helices 2/3" evidence="10">
    <location>
        <begin position="86"/>
        <end position="127"/>
    </location>
</feature>
<dbReference type="InterPro" id="IPR010920">
    <property type="entry name" value="LSM_dom_sf"/>
</dbReference>
<reference evidence="11" key="1">
    <citation type="submission" date="2022-12" db="EMBL/GenBank/DDBJ databases">
        <authorList>
            <person name="Uljanovas D."/>
        </authorList>
    </citation>
    <scope>NUCLEOTIDE SEQUENCE</scope>
    <source>
        <strain evidence="11">RCM39</strain>
    </source>
</reference>
<comment type="similarity">
    <text evidence="2">Belongs to the MscS (TC 1.A.23) family.</text>
</comment>
<evidence type="ECO:0000256" key="4">
    <source>
        <dbReference type="ARBA" id="ARBA00022692"/>
    </source>
</evidence>
<dbReference type="RefSeq" id="WP_152058980.1">
    <property type="nucleotide sequence ID" value="NZ_CABVSS010000021.1"/>
</dbReference>